<dbReference type="FunFam" id="3.30.420.40:FF:000032">
    <property type="entry name" value="Cell division protein FtsA"/>
    <property type="match status" value="1"/>
</dbReference>
<keyword evidence="1 5" id="KW-1003">Cell membrane</keyword>
<feature type="domain" description="SHS2" evidence="7">
    <location>
        <begin position="10"/>
        <end position="197"/>
    </location>
</feature>
<reference evidence="9" key="1">
    <citation type="submission" date="2016-11" db="EMBL/GenBank/DDBJ databases">
        <authorList>
            <person name="Varghese N."/>
            <person name="Submissions S."/>
        </authorList>
    </citation>
    <scope>NUCLEOTIDE SEQUENCE [LARGE SCALE GENOMIC DNA]</scope>
    <source>
        <strain evidence="9">DSM 14834</strain>
    </source>
</reference>
<evidence type="ECO:0000313" key="8">
    <source>
        <dbReference type="EMBL" id="SHE30288.1"/>
    </source>
</evidence>
<accession>A0A1M4SDP5</accession>
<dbReference type="Pfam" id="PF14450">
    <property type="entry name" value="FtsA"/>
    <property type="match status" value="2"/>
</dbReference>
<dbReference type="Gene3D" id="3.30.420.40">
    <property type="match status" value="2"/>
</dbReference>
<name>A0A1M4SDP5_9GAMM</name>
<comment type="similarity">
    <text evidence="5 6">Belongs to the FtsA/MreB family.</text>
</comment>
<evidence type="ECO:0000256" key="2">
    <source>
        <dbReference type="ARBA" id="ARBA00022618"/>
    </source>
</evidence>
<dbReference type="AlphaFoldDB" id="A0A1M4SDP5"/>
<dbReference type="GO" id="GO:0009898">
    <property type="term" value="C:cytoplasmic side of plasma membrane"/>
    <property type="evidence" value="ECO:0007669"/>
    <property type="project" value="UniProtKB-UniRule"/>
</dbReference>
<comment type="subunit">
    <text evidence="5">Self-interacts. Interacts with FtsZ.</text>
</comment>
<gene>
    <name evidence="5" type="primary">ftsA</name>
    <name evidence="8" type="ORF">SAMN02745204_00159</name>
</gene>
<sequence length="412" mass="43946">MNRKGDKPLVVGLDIGTSKVTALVGEYAPGEPVEVIGIGSHESRGMRRGVVVDIDTTVESIQRAVEEAELMAGCEITSAYVSISGSHIQCRNSQGVAPVREGEVTQADLDRVLDAAKAVAIPSDQRILHAVPREYVLDNSQEGIRNPVGMTGVRLEVHAHLVTCTQSAAQNITKCVQRCGLQVDELILSALASSTAVLTADERELGVLLVDMGAGTTDIEVFVGGAVAHSASLPIAGDKVTEDIAHMLRTPTPYAEEIKVKYACALAQLARAEESIQVESVGDRPPRRMPRHSLAQAVQARYEEIFELVQAELRRSGFEQRVRAGMVLTGGAAKMEGVVELAEEILQMPVRIGIPQYVGGLGEVVGNPVHATGVGLLLMGARMESPKKRATLPTAKVGGVLGKALKWFRGEF</sequence>
<protein>
    <recommendedName>
        <fullName evidence="5 6">Cell division protein FtsA</fullName>
    </recommendedName>
</protein>
<evidence type="ECO:0000256" key="1">
    <source>
        <dbReference type="ARBA" id="ARBA00022475"/>
    </source>
</evidence>
<dbReference type="Gene3D" id="3.30.1490.110">
    <property type="match status" value="1"/>
</dbReference>
<organism evidence="8 9">
    <name type="scientific">Thermomonas hydrothermalis</name>
    <dbReference type="NCBI Taxonomy" id="213588"/>
    <lineage>
        <taxon>Bacteria</taxon>
        <taxon>Pseudomonadati</taxon>
        <taxon>Pseudomonadota</taxon>
        <taxon>Gammaproteobacteria</taxon>
        <taxon>Lysobacterales</taxon>
        <taxon>Lysobacteraceae</taxon>
        <taxon>Thermomonas</taxon>
    </lineage>
</organism>
<dbReference type="GO" id="GO:0043093">
    <property type="term" value="P:FtsZ-dependent cytokinesis"/>
    <property type="evidence" value="ECO:0007669"/>
    <property type="project" value="UniProtKB-UniRule"/>
</dbReference>
<evidence type="ECO:0000256" key="4">
    <source>
        <dbReference type="ARBA" id="ARBA00023306"/>
    </source>
</evidence>
<evidence type="ECO:0000313" key="9">
    <source>
        <dbReference type="Proteomes" id="UP000242857"/>
    </source>
</evidence>
<keyword evidence="4 5" id="KW-0131">Cell cycle</keyword>
<dbReference type="OrthoDB" id="9810567at2"/>
<dbReference type="STRING" id="213588.SAMN02745204_00159"/>
<dbReference type="RefSeq" id="WP_072754737.1">
    <property type="nucleotide sequence ID" value="NZ_FQUK01000002.1"/>
</dbReference>
<evidence type="ECO:0000256" key="5">
    <source>
        <dbReference type="HAMAP-Rule" id="MF_02033"/>
    </source>
</evidence>
<dbReference type="Proteomes" id="UP000242857">
    <property type="component" value="Unassembled WGS sequence"/>
</dbReference>
<dbReference type="InterPro" id="IPR003494">
    <property type="entry name" value="SHS2_FtsA"/>
</dbReference>
<dbReference type="NCBIfam" id="NF007009">
    <property type="entry name" value="PRK09472.1"/>
    <property type="match status" value="1"/>
</dbReference>
<dbReference type="PANTHER" id="PTHR32432:SF4">
    <property type="entry name" value="CELL DIVISION PROTEIN FTSA"/>
    <property type="match status" value="1"/>
</dbReference>
<dbReference type="PIRSF" id="PIRSF003101">
    <property type="entry name" value="FtsA"/>
    <property type="match status" value="1"/>
</dbReference>
<dbReference type="FunFam" id="3.30.420.40:FF:000035">
    <property type="entry name" value="Cell division protein FtsA"/>
    <property type="match status" value="1"/>
</dbReference>
<keyword evidence="9" id="KW-1185">Reference proteome</keyword>
<dbReference type="NCBIfam" id="TIGR01174">
    <property type="entry name" value="ftsA"/>
    <property type="match status" value="1"/>
</dbReference>
<evidence type="ECO:0000256" key="3">
    <source>
        <dbReference type="ARBA" id="ARBA00023136"/>
    </source>
</evidence>
<dbReference type="SUPFAM" id="SSF53067">
    <property type="entry name" value="Actin-like ATPase domain"/>
    <property type="match status" value="2"/>
</dbReference>
<dbReference type="CDD" id="cd24048">
    <property type="entry name" value="ASKHA_NBD_FtsA"/>
    <property type="match status" value="1"/>
</dbReference>
<keyword evidence="2 5" id="KW-0132">Cell division</keyword>
<dbReference type="FunFam" id="3.30.1490.110:FF:000001">
    <property type="entry name" value="Cell division protein FtsA"/>
    <property type="match status" value="1"/>
</dbReference>
<dbReference type="InterPro" id="IPR050696">
    <property type="entry name" value="FtsA/MreB"/>
</dbReference>
<dbReference type="EMBL" id="FQUK01000002">
    <property type="protein sequence ID" value="SHE30288.1"/>
    <property type="molecule type" value="Genomic_DNA"/>
</dbReference>
<proteinExistence type="inferred from homology"/>
<dbReference type="HAMAP" id="MF_02033">
    <property type="entry name" value="FtsA"/>
    <property type="match status" value="1"/>
</dbReference>
<keyword evidence="3 5" id="KW-0472">Membrane</keyword>
<comment type="function">
    <text evidence="5 6">Cell division protein that is involved in the assembly of the Z ring. May serve as a membrane anchor for the Z ring.</text>
</comment>
<dbReference type="Pfam" id="PF02491">
    <property type="entry name" value="SHS2_FTSA"/>
    <property type="match status" value="1"/>
</dbReference>
<dbReference type="GO" id="GO:0032153">
    <property type="term" value="C:cell division site"/>
    <property type="evidence" value="ECO:0007669"/>
    <property type="project" value="UniProtKB-UniRule"/>
</dbReference>
<dbReference type="InterPro" id="IPR043129">
    <property type="entry name" value="ATPase_NBD"/>
</dbReference>
<evidence type="ECO:0000256" key="6">
    <source>
        <dbReference type="PIRNR" id="PIRNR003101"/>
    </source>
</evidence>
<dbReference type="PANTHER" id="PTHR32432">
    <property type="entry name" value="CELL DIVISION PROTEIN FTSA-RELATED"/>
    <property type="match status" value="1"/>
</dbReference>
<dbReference type="SMART" id="SM00842">
    <property type="entry name" value="FtsA"/>
    <property type="match status" value="1"/>
</dbReference>
<evidence type="ECO:0000259" key="7">
    <source>
        <dbReference type="SMART" id="SM00842"/>
    </source>
</evidence>
<dbReference type="InterPro" id="IPR020823">
    <property type="entry name" value="Cell_div_FtsA"/>
</dbReference>
<comment type="subcellular location">
    <subcellularLocation>
        <location evidence="5">Cell membrane</location>
        <topology evidence="5">Peripheral membrane protein</topology>
        <orientation evidence="5">Cytoplasmic side</orientation>
    </subcellularLocation>
    <text evidence="5">Localizes to the Z ring in an FtsZ-dependent manner. Targeted to the membrane through a conserved C-terminal amphipathic helix.</text>
</comment>